<organism evidence="3 4">
    <name type="scientific">Mugilogobius chulae</name>
    <name type="common">yellowstripe goby</name>
    <dbReference type="NCBI Taxonomy" id="88201"/>
    <lineage>
        <taxon>Eukaryota</taxon>
        <taxon>Metazoa</taxon>
        <taxon>Chordata</taxon>
        <taxon>Craniata</taxon>
        <taxon>Vertebrata</taxon>
        <taxon>Euteleostomi</taxon>
        <taxon>Actinopterygii</taxon>
        <taxon>Neopterygii</taxon>
        <taxon>Teleostei</taxon>
        <taxon>Neoteleostei</taxon>
        <taxon>Acanthomorphata</taxon>
        <taxon>Gobiaria</taxon>
        <taxon>Gobiiformes</taxon>
        <taxon>Gobioidei</taxon>
        <taxon>Gobiidae</taxon>
        <taxon>Gobionellinae</taxon>
        <taxon>Mugilogobius</taxon>
    </lineage>
</organism>
<feature type="compositionally biased region" description="Basic and acidic residues" evidence="2">
    <location>
        <begin position="45"/>
        <end position="55"/>
    </location>
</feature>
<keyword evidence="1" id="KW-0175">Coiled coil</keyword>
<sequence length="278" mass="32186">MPSHTKESDHDYANMDTANTSMANTGLNKRERAVDSAPSTPTKQPPEEKRTKPAEEGDGISNKTIFEAILGLEKKFEAQLEDIKEQNRQSAAMVTSLAKAVEFNAAEMVDCKKKVAKLETANEQLLKENDDLKNRVREQERYRMRWCLKLKGVKENKDENIRANVLQTLQKIAPDLKFDEAVDIVHRLGKRVDGRNRNVVVLFTQRRIKEELWKRTKDSPVCKQEGIKFAEMLPQEDLQDRQWLWPLIEEARRAGKRAYFRGPHAFIEGRKIEEKLEN</sequence>
<reference evidence="4" key="1">
    <citation type="submission" date="2024-04" db="EMBL/GenBank/DDBJ databases">
        <title>Salinicola lusitanus LLJ914,a marine bacterium isolated from the Okinawa Trough.</title>
        <authorList>
            <person name="Li J."/>
        </authorList>
    </citation>
    <scope>NUCLEOTIDE SEQUENCE [LARGE SCALE GENOMIC DNA]</scope>
</reference>
<feature type="region of interest" description="Disordered" evidence="2">
    <location>
        <begin position="1"/>
        <end position="60"/>
    </location>
</feature>
<proteinExistence type="predicted"/>
<evidence type="ECO:0008006" key="5">
    <source>
        <dbReference type="Google" id="ProtNLM"/>
    </source>
</evidence>
<accession>A0AAW0NXH5</accession>
<dbReference type="Proteomes" id="UP001460270">
    <property type="component" value="Unassembled WGS sequence"/>
</dbReference>
<feature type="coiled-coil region" evidence="1">
    <location>
        <begin position="69"/>
        <end position="142"/>
    </location>
</feature>
<dbReference type="EMBL" id="JBBPFD010000010">
    <property type="protein sequence ID" value="KAK7909964.1"/>
    <property type="molecule type" value="Genomic_DNA"/>
</dbReference>
<protein>
    <recommendedName>
        <fullName evidence="5">L1 transposable element RRM domain-containing protein</fullName>
    </recommendedName>
</protein>
<feature type="compositionally biased region" description="Polar residues" evidence="2">
    <location>
        <begin position="16"/>
        <end position="27"/>
    </location>
</feature>
<evidence type="ECO:0000256" key="1">
    <source>
        <dbReference type="SAM" id="Coils"/>
    </source>
</evidence>
<keyword evidence="4" id="KW-1185">Reference proteome</keyword>
<dbReference type="AlphaFoldDB" id="A0AAW0NXH5"/>
<evidence type="ECO:0000256" key="2">
    <source>
        <dbReference type="SAM" id="MobiDB-lite"/>
    </source>
</evidence>
<comment type="caution">
    <text evidence="3">The sequence shown here is derived from an EMBL/GenBank/DDBJ whole genome shotgun (WGS) entry which is preliminary data.</text>
</comment>
<gene>
    <name evidence="3" type="ORF">WMY93_014648</name>
</gene>
<feature type="compositionally biased region" description="Basic and acidic residues" evidence="2">
    <location>
        <begin position="1"/>
        <end position="13"/>
    </location>
</feature>
<evidence type="ECO:0000313" key="4">
    <source>
        <dbReference type="Proteomes" id="UP001460270"/>
    </source>
</evidence>
<name>A0AAW0NXH5_9GOBI</name>
<evidence type="ECO:0000313" key="3">
    <source>
        <dbReference type="EMBL" id="KAK7909964.1"/>
    </source>
</evidence>